<feature type="domain" description="C-type lectin" evidence="3">
    <location>
        <begin position="9"/>
        <end position="125"/>
    </location>
</feature>
<accession>C3ZHD5</accession>
<organism>
    <name type="scientific">Branchiostoma floridae</name>
    <name type="common">Florida lancelet</name>
    <name type="synonym">Amphioxus</name>
    <dbReference type="NCBI Taxonomy" id="7739"/>
    <lineage>
        <taxon>Eukaryota</taxon>
        <taxon>Metazoa</taxon>
        <taxon>Chordata</taxon>
        <taxon>Cephalochordata</taxon>
        <taxon>Leptocardii</taxon>
        <taxon>Amphioxiformes</taxon>
        <taxon>Branchiostomatidae</taxon>
        <taxon>Branchiostoma</taxon>
    </lineage>
</organism>
<evidence type="ECO:0000256" key="1">
    <source>
        <dbReference type="ARBA" id="ARBA00022734"/>
    </source>
</evidence>
<feature type="non-terminal residue" evidence="4">
    <location>
        <position position="1"/>
    </location>
</feature>
<dbReference type="SMART" id="SM00034">
    <property type="entry name" value="CLECT"/>
    <property type="match status" value="1"/>
</dbReference>
<dbReference type="CDD" id="cd00037">
    <property type="entry name" value="CLECT"/>
    <property type="match status" value="1"/>
</dbReference>
<dbReference type="EMBL" id="GG666623">
    <property type="protein sequence ID" value="EEN47930.1"/>
    <property type="molecule type" value="Genomic_DNA"/>
</dbReference>
<reference evidence="4" key="1">
    <citation type="journal article" date="2008" name="Nature">
        <title>The amphioxus genome and the evolution of the chordate karyotype.</title>
        <authorList>
            <consortium name="US DOE Joint Genome Institute (JGI-PGF)"/>
            <person name="Putnam N.H."/>
            <person name="Butts T."/>
            <person name="Ferrier D.E.K."/>
            <person name="Furlong R.F."/>
            <person name="Hellsten U."/>
            <person name="Kawashima T."/>
            <person name="Robinson-Rechavi M."/>
            <person name="Shoguchi E."/>
            <person name="Terry A."/>
            <person name="Yu J.-K."/>
            <person name="Benito-Gutierrez E.L."/>
            <person name="Dubchak I."/>
            <person name="Garcia-Fernandez J."/>
            <person name="Gibson-Brown J.J."/>
            <person name="Grigoriev I.V."/>
            <person name="Horton A.C."/>
            <person name="de Jong P.J."/>
            <person name="Jurka J."/>
            <person name="Kapitonov V.V."/>
            <person name="Kohara Y."/>
            <person name="Kuroki Y."/>
            <person name="Lindquist E."/>
            <person name="Lucas S."/>
            <person name="Osoegawa K."/>
            <person name="Pennacchio L.A."/>
            <person name="Salamov A.A."/>
            <person name="Satou Y."/>
            <person name="Sauka-Spengler T."/>
            <person name="Schmutz J."/>
            <person name="Shin-I T."/>
            <person name="Toyoda A."/>
            <person name="Bronner-Fraser M."/>
            <person name="Fujiyama A."/>
            <person name="Holland L.Z."/>
            <person name="Holland P.W.H."/>
            <person name="Satoh N."/>
            <person name="Rokhsar D.S."/>
        </authorList>
    </citation>
    <scope>NUCLEOTIDE SEQUENCE [LARGE SCALE GENOMIC DNA]</scope>
    <source>
        <strain evidence="4">S238N-H82</strain>
        <tissue evidence="4">Testes</tissue>
    </source>
</reference>
<evidence type="ECO:0000259" key="3">
    <source>
        <dbReference type="PROSITE" id="PS50041"/>
    </source>
</evidence>
<gene>
    <name evidence="4" type="ORF">BRAFLDRAFT_236999</name>
</gene>
<dbReference type="InterPro" id="IPR051663">
    <property type="entry name" value="CLec_Tetranectin-domain"/>
</dbReference>
<evidence type="ECO:0000256" key="2">
    <source>
        <dbReference type="ARBA" id="ARBA00023157"/>
    </source>
</evidence>
<dbReference type="InterPro" id="IPR018378">
    <property type="entry name" value="C-type_lectin_CS"/>
</dbReference>
<evidence type="ECO:0000313" key="4">
    <source>
        <dbReference type="EMBL" id="EEN47930.1"/>
    </source>
</evidence>
<dbReference type="InterPro" id="IPR016187">
    <property type="entry name" value="CTDL_fold"/>
</dbReference>
<keyword evidence="1" id="KW-0430">Lectin</keyword>
<dbReference type="PROSITE" id="PS00615">
    <property type="entry name" value="C_TYPE_LECTIN_1"/>
    <property type="match status" value="1"/>
</dbReference>
<dbReference type="PROSITE" id="PS50041">
    <property type="entry name" value="C_TYPE_LECTIN_2"/>
    <property type="match status" value="1"/>
</dbReference>
<protein>
    <recommendedName>
        <fullName evidence="3">C-type lectin domain-containing protein</fullName>
    </recommendedName>
</protein>
<dbReference type="SUPFAM" id="SSF56436">
    <property type="entry name" value="C-type lectin-like"/>
    <property type="match status" value="1"/>
</dbReference>
<dbReference type="InterPro" id="IPR001304">
    <property type="entry name" value="C-type_lectin-like"/>
</dbReference>
<dbReference type="PANTHER" id="PTHR22799">
    <property type="entry name" value="TETRANECTIN-RELATED"/>
    <property type="match status" value="1"/>
</dbReference>
<dbReference type="InterPro" id="IPR016186">
    <property type="entry name" value="C-type_lectin-like/link_sf"/>
</dbReference>
<dbReference type="PANTHER" id="PTHR22799:SF6">
    <property type="entry name" value="C-TYPE LECTIN DOMAIN FAMILY 4 MEMBER M-LIKE"/>
    <property type="match status" value="1"/>
</dbReference>
<dbReference type="GO" id="GO:0030246">
    <property type="term" value="F:carbohydrate binding"/>
    <property type="evidence" value="ECO:0007669"/>
    <property type="project" value="UniProtKB-KW"/>
</dbReference>
<dbReference type="Gene3D" id="3.10.100.10">
    <property type="entry name" value="Mannose-Binding Protein A, subunit A"/>
    <property type="match status" value="1"/>
</dbReference>
<keyword evidence="2" id="KW-1015">Disulfide bond</keyword>
<sequence>SCPDGYKEYREVCYKVFDIEKTFSESAATCSADGGTLAMPRDHGINAFLFSLIKEVDSYENYWFGLTDVKQEGTWEWVDGTALGTGYRVWREGQPDQWGEQDCAMYRWDEWVDGDCRWRKQFICQVIP</sequence>
<dbReference type="AlphaFoldDB" id="C3ZHD5"/>
<proteinExistence type="predicted"/>
<dbReference type="InParanoid" id="C3ZHD5"/>
<dbReference type="Pfam" id="PF00059">
    <property type="entry name" value="Lectin_C"/>
    <property type="match status" value="1"/>
</dbReference>
<name>C3ZHD5_BRAFL</name>
<dbReference type="eggNOG" id="KOG4297">
    <property type="taxonomic scope" value="Eukaryota"/>
</dbReference>